<dbReference type="PANTHER" id="PTHR30349:SF64">
    <property type="entry name" value="PROPHAGE INTEGRASE INTD-RELATED"/>
    <property type="match status" value="1"/>
</dbReference>
<dbReference type="Pfam" id="PF00589">
    <property type="entry name" value="Phage_integrase"/>
    <property type="match status" value="1"/>
</dbReference>
<gene>
    <name evidence="4" type="ORF">FOB51_09375</name>
</gene>
<evidence type="ECO:0000256" key="2">
    <source>
        <dbReference type="ARBA" id="ARBA00023172"/>
    </source>
</evidence>
<dbReference type="Gene3D" id="1.10.443.10">
    <property type="entry name" value="Intergrase catalytic core"/>
    <property type="match status" value="1"/>
</dbReference>
<dbReference type="InterPro" id="IPR050090">
    <property type="entry name" value="Tyrosine_recombinase_XerCD"/>
</dbReference>
<keyword evidence="2" id="KW-0233">DNA recombination</keyword>
<reference evidence="4 5" key="1">
    <citation type="submission" date="2019-09" db="EMBL/GenBank/DDBJ databases">
        <title>FDA dAtabase for Regulatory Grade micrObial Sequences (FDA-ARGOS): Supporting development and validation of Infectious Disease Dx tests.</title>
        <authorList>
            <person name="Sciortino C."/>
            <person name="Tallon L."/>
            <person name="Sadzewicz L."/>
            <person name="Vavikolanu K."/>
            <person name="Mehta A."/>
            <person name="Aluvathingal J."/>
            <person name="Nadendla S."/>
            <person name="Nandy P."/>
            <person name="Geyer C."/>
            <person name="Yan Y."/>
            <person name="Sichtig H."/>
        </authorList>
    </citation>
    <scope>NUCLEOTIDE SEQUENCE [LARGE SCALE GENOMIC DNA]</scope>
    <source>
        <strain evidence="4 5">FDAARGOS_643</strain>
    </source>
</reference>
<keyword evidence="1" id="KW-0229">DNA integration</keyword>
<evidence type="ECO:0000313" key="4">
    <source>
        <dbReference type="EMBL" id="QEU08193.1"/>
    </source>
</evidence>
<proteinExistence type="predicted"/>
<dbReference type="AlphaFoldDB" id="A0A5P2QRK6"/>
<evidence type="ECO:0000313" key="5">
    <source>
        <dbReference type="Proteomes" id="UP000324507"/>
    </source>
</evidence>
<sequence>MWIGGLMVRVNLRGIHRVKMRLANGQAREYHYAWRGKGAPKFWDSSSGITIGSAEYLAALAACAPQASSARGKFREAIIAFLDSADFTSLAPRTQSDMRKSIFHATNGIDGKFGNAPMAAFNDPRIRAQALEWRDSIGGKVGDDRIRHLQRIIGFALDRRLIHQHHLRDIKSVYKSNRAEIFWLPDEIEAFHAGAPTHVWRILAIALETGLRPGDLAVLSREHIHRTPHGRRVVIWTQKRKRLASIPVTPRMAELIDATPASQTRLIVNKAGHPYKHENYLGDAVSEWRDQIKLRKELRLYDARGTAATRLLEAGADLKEIATHMGWSLKHAAEVIERYVALSPAMSDTLAAKLLEAEARTKL</sequence>
<dbReference type="EMBL" id="CP044081">
    <property type="protein sequence ID" value="QEU08193.1"/>
    <property type="molecule type" value="Genomic_DNA"/>
</dbReference>
<dbReference type="Proteomes" id="UP000324507">
    <property type="component" value="Chromosome"/>
</dbReference>
<dbReference type="InterPro" id="IPR011010">
    <property type="entry name" value="DNA_brk_join_enz"/>
</dbReference>
<evidence type="ECO:0000259" key="3">
    <source>
        <dbReference type="PROSITE" id="PS51898"/>
    </source>
</evidence>
<dbReference type="InterPro" id="IPR013762">
    <property type="entry name" value="Integrase-like_cat_sf"/>
</dbReference>
<dbReference type="GO" id="GO:0006310">
    <property type="term" value="P:DNA recombination"/>
    <property type="evidence" value="ECO:0007669"/>
    <property type="project" value="UniProtKB-KW"/>
</dbReference>
<dbReference type="PANTHER" id="PTHR30349">
    <property type="entry name" value="PHAGE INTEGRASE-RELATED"/>
    <property type="match status" value="1"/>
</dbReference>
<protein>
    <submittedName>
        <fullName evidence="4">Tyrosine-type recombinase/integrase</fullName>
    </submittedName>
</protein>
<dbReference type="GO" id="GO:0015074">
    <property type="term" value="P:DNA integration"/>
    <property type="evidence" value="ECO:0007669"/>
    <property type="project" value="UniProtKB-KW"/>
</dbReference>
<dbReference type="InterPro" id="IPR002104">
    <property type="entry name" value="Integrase_catalytic"/>
</dbReference>
<dbReference type="SUPFAM" id="SSF56349">
    <property type="entry name" value="DNA breaking-rejoining enzymes"/>
    <property type="match status" value="1"/>
</dbReference>
<dbReference type="GO" id="GO:0003677">
    <property type="term" value="F:DNA binding"/>
    <property type="evidence" value="ECO:0007669"/>
    <property type="project" value="InterPro"/>
</dbReference>
<accession>A0A5P2QRK6</accession>
<name>A0A5P2QRK6_9RHOB</name>
<organism evidence="4 5">
    <name type="scientific">Paracoccus yeei</name>
    <dbReference type="NCBI Taxonomy" id="147645"/>
    <lineage>
        <taxon>Bacteria</taxon>
        <taxon>Pseudomonadati</taxon>
        <taxon>Pseudomonadota</taxon>
        <taxon>Alphaproteobacteria</taxon>
        <taxon>Rhodobacterales</taxon>
        <taxon>Paracoccaceae</taxon>
        <taxon>Paracoccus</taxon>
    </lineage>
</organism>
<feature type="domain" description="Tyr recombinase" evidence="3">
    <location>
        <begin position="178"/>
        <end position="352"/>
    </location>
</feature>
<evidence type="ECO:0000256" key="1">
    <source>
        <dbReference type="ARBA" id="ARBA00022908"/>
    </source>
</evidence>
<dbReference type="PROSITE" id="PS51898">
    <property type="entry name" value="TYR_RECOMBINASE"/>
    <property type="match status" value="1"/>
</dbReference>